<dbReference type="OrthoDB" id="61110at2759"/>
<dbReference type="InterPro" id="IPR000408">
    <property type="entry name" value="Reg_chr_condens"/>
</dbReference>
<reference evidence="3 4" key="2">
    <citation type="journal article" date="2012" name="Open Biol.">
        <title>Characteristics of nucleosomes and linker DNA regions on the genome of the basidiomycete Mixia osmundae revealed by mono- and dinucleosome mapping.</title>
        <authorList>
            <person name="Nishida H."/>
            <person name="Kondo S."/>
            <person name="Matsumoto T."/>
            <person name="Suzuki Y."/>
            <person name="Yoshikawa H."/>
            <person name="Taylor T.D."/>
            <person name="Sugiyama J."/>
        </authorList>
    </citation>
    <scope>NUCLEOTIDE SEQUENCE [LARGE SCALE GENOMIC DNA]</scope>
    <source>
        <strain evidence="4">CBS 9802 / IAM 14324 / JCM 22182 / KY 12970</strain>
    </source>
</reference>
<dbReference type="EMBL" id="BABT02000220">
    <property type="protein sequence ID" value="GAA99187.1"/>
    <property type="molecule type" value="Genomic_DNA"/>
</dbReference>
<feature type="region of interest" description="Disordered" evidence="2">
    <location>
        <begin position="545"/>
        <end position="596"/>
    </location>
</feature>
<dbReference type="InterPro" id="IPR036047">
    <property type="entry name" value="F-box-like_dom_sf"/>
</dbReference>
<dbReference type="HOGENOM" id="CLU_017519_1_0_1"/>
<evidence type="ECO:0000256" key="1">
    <source>
        <dbReference type="PROSITE-ProRule" id="PRU00235"/>
    </source>
</evidence>
<dbReference type="RefSeq" id="XP_014568434.1">
    <property type="nucleotide sequence ID" value="XM_014712948.1"/>
</dbReference>
<reference evidence="3 4" key="1">
    <citation type="journal article" date="2011" name="J. Gen. Appl. Microbiol.">
        <title>Draft genome sequencing of the enigmatic basidiomycete Mixia osmundae.</title>
        <authorList>
            <person name="Nishida H."/>
            <person name="Nagatsuka Y."/>
            <person name="Sugiyama J."/>
        </authorList>
    </citation>
    <scope>NUCLEOTIDE SEQUENCE [LARGE SCALE GENOMIC DNA]</scope>
    <source>
        <strain evidence="4">CBS 9802 / IAM 14324 / JCM 22182 / KY 12970</strain>
    </source>
</reference>
<dbReference type="GO" id="GO:0005737">
    <property type="term" value="C:cytoplasm"/>
    <property type="evidence" value="ECO:0007669"/>
    <property type="project" value="TreeGrafter"/>
</dbReference>
<evidence type="ECO:0008006" key="5">
    <source>
        <dbReference type="Google" id="ProtNLM"/>
    </source>
</evidence>
<evidence type="ECO:0000256" key="2">
    <source>
        <dbReference type="SAM" id="MobiDB-lite"/>
    </source>
</evidence>
<feature type="compositionally biased region" description="Acidic residues" evidence="2">
    <location>
        <begin position="547"/>
        <end position="563"/>
    </location>
</feature>
<evidence type="ECO:0000313" key="4">
    <source>
        <dbReference type="Proteomes" id="UP000009131"/>
    </source>
</evidence>
<accession>G7E968</accession>
<dbReference type="FunCoup" id="G7E968">
    <property type="interactions" value="247"/>
</dbReference>
<dbReference type="PROSITE" id="PS50012">
    <property type="entry name" value="RCC1_3"/>
    <property type="match status" value="2"/>
</dbReference>
<name>G7E968_MIXOS</name>
<dbReference type="Proteomes" id="UP000009131">
    <property type="component" value="Unassembled WGS sequence"/>
</dbReference>
<feature type="repeat" description="RCC1" evidence="1">
    <location>
        <begin position="134"/>
        <end position="190"/>
    </location>
</feature>
<dbReference type="GO" id="GO:0005085">
    <property type="term" value="F:guanyl-nucleotide exchange factor activity"/>
    <property type="evidence" value="ECO:0007669"/>
    <property type="project" value="TreeGrafter"/>
</dbReference>
<dbReference type="InterPro" id="IPR009091">
    <property type="entry name" value="RCC1/BLIP-II"/>
</dbReference>
<feature type="repeat" description="RCC1" evidence="1">
    <location>
        <begin position="75"/>
        <end position="133"/>
    </location>
</feature>
<dbReference type="eggNOG" id="ENOG502QUVE">
    <property type="taxonomic scope" value="Eukaryota"/>
</dbReference>
<comment type="caution">
    <text evidence="3">The sequence shown here is derived from an EMBL/GenBank/DDBJ whole genome shotgun (WGS) entry which is preliminary data.</text>
</comment>
<dbReference type="PANTHER" id="PTHR45982:SF3">
    <property type="entry name" value="F-BOX PROTEIN POF9"/>
    <property type="match status" value="1"/>
</dbReference>
<dbReference type="SUPFAM" id="SSF50985">
    <property type="entry name" value="RCC1/BLIP-II"/>
    <property type="match status" value="1"/>
</dbReference>
<protein>
    <recommendedName>
        <fullName evidence="5">F-box domain-containing protein</fullName>
    </recommendedName>
</protein>
<evidence type="ECO:0000313" key="3">
    <source>
        <dbReference type="EMBL" id="GAA99187.1"/>
    </source>
</evidence>
<dbReference type="STRING" id="764103.G7E968"/>
<dbReference type="InterPro" id="IPR051553">
    <property type="entry name" value="Ran_GTPase-activating"/>
</dbReference>
<sequence length="619" mass="68453">MIQDLPLDVLTDHLLDLLELGDLLNLSETCKGFHDLILRQESLWARRIQQDYSFPVHNSARRLGWLNLYKRVRRPHVYLWGDAANGRLALRQDDDRHRWLYAGGIPVPLRVRFNAPLVELIAGGWSFHALDTRGRVYYWGQMDGEQWAAPDASSTHPGRQVSEPELLNVDLPPVKMIQCGRKHAVALDNSGHVYEWYAWGRILRIGQARSQAGTATMKARAISAGWHFSAAILASGEIAIWWRISNTAQEMEALARRGLPTVDTIVERDMTTVLAPSLASAFRATSPSLAEADITVSKLAAGNGFLIALSQSGKVYRLDVGLPVLQEEAAADEQARGSSDVSEQWLVDQFRVGNRRWEYLPAFSEANYIRTHDCFSDDKVDKPTEMTRITHIEAHNNTFFAYAAPDESDQSSSIVLQGSHETRPDSLPTIVPELQHKGIIRVVLGDWHYGALTTNGQLLTWGQYSKGAVGHGKSNSDVRSTADATAQTRLAPARRAQQAPALNVAKPTAVDFSVRQPDQLAPRTSQQFVFNASFGGWHSSALTFSNSEEEDDDEGDSVDDEPGGETSDMPGSFPRSNAEPDDLADPDGAIGNHPRVFRGAGRFRIGYAGRFMNRGAGPR</sequence>
<dbReference type="PANTHER" id="PTHR45982">
    <property type="entry name" value="REGULATOR OF CHROMOSOME CONDENSATION"/>
    <property type="match status" value="1"/>
</dbReference>
<organism evidence="3 4">
    <name type="scientific">Mixia osmundae (strain CBS 9802 / IAM 14324 / JCM 22182 / KY 12970)</name>
    <dbReference type="NCBI Taxonomy" id="764103"/>
    <lineage>
        <taxon>Eukaryota</taxon>
        <taxon>Fungi</taxon>
        <taxon>Dikarya</taxon>
        <taxon>Basidiomycota</taxon>
        <taxon>Pucciniomycotina</taxon>
        <taxon>Mixiomycetes</taxon>
        <taxon>Mixiales</taxon>
        <taxon>Mixiaceae</taxon>
        <taxon>Mixia</taxon>
    </lineage>
</organism>
<gene>
    <name evidence="3" type="primary">Mo05879</name>
    <name evidence="3" type="ORF">E5Q_05879</name>
</gene>
<keyword evidence="4" id="KW-1185">Reference proteome</keyword>
<proteinExistence type="predicted"/>
<dbReference type="OMA" id="FPYLDAK"/>
<dbReference type="AlphaFoldDB" id="G7E968"/>
<dbReference type="SUPFAM" id="SSF81383">
    <property type="entry name" value="F-box domain"/>
    <property type="match status" value="1"/>
</dbReference>
<dbReference type="InParanoid" id="G7E968"/>
<dbReference type="Gene3D" id="2.130.10.30">
    <property type="entry name" value="Regulator of chromosome condensation 1/beta-lactamase-inhibitor protein II"/>
    <property type="match status" value="2"/>
</dbReference>